<proteinExistence type="predicted"/>
<accession>A0AC35U879</accession>
<protein>
    <submittedName>
        <fullName evidence="2">MYND-type domain-containing protein</fullName>
    </submittedName>
</protein>
<sequence length="882" mass="102179">MSIMVKFPIFLFSALFLVGESGLHHITGRKQVIEDQDNLSPHYLRNSHSESNRLDTAITQDVNGTKIYPFEWNSNNDRLRPRYGQNRTVHGKVVTFYYLTLTINSTSILRLNCPVNNGEAQFDDSSFKYKSAIEYTSIYVVFHKEFDECKVTRDSEFVGKCLGRGFIDVDLSQYYSPLDRDVYFISTSTGLYQGINKKRNGLCRTHTLKLHVSMPFNPEFDMESEEIHTATMNFDENAVEIHDDISNERQFEDEEDSKVVELKEQKWGGSMIYHGPRNYGTDQEGDLSKAKRVPEVVMPQFDSNDYGEGIFTNSRKHEPFFTSQDEPTKAEEEKRAEFVKTLEFIFDKKQTYNDDDFPLEKTISYKNSLLKSSALHGKLFLTTKMVQITQIPDTPPNPLAQLTSTYDRVRIFDAPFTYLIINKEVENYCSYCLQPPATGKKLMKCAACEFACYCNKECQKLAWKTHRGECKRLKNVFPNLPLTEVLFLSRVIDKVLFIERHGDHYGWEANRKFGELMSHEDDIRKDPKKVEHFKKLLTKMETFRKEEMIDADKFFDIFCRTSINSHSIHTNAGTEVGMALDLGVSLYNHSCRPNCSLVFEGFKVCIRPLTQSTNPYDYNTSFISYTDVGRSRYQRRKDLRIKWYFECMCERCMDPEDDLLTSLKCKNAECDEPIITHEVAELKDIECPKCKTIADAEYVKKGQEVMIATPPSFDPSWKVESIAELLTTAEEILHDRNIYISRLKTAVMHMNGTLHGNVEFVQKQVYENFKMCFPAMDRHNGFQLINIVKSLIENDQREEAIPYAFDAMTIFEVCFGMNHPYYLQTLALWTYLEKQMPKTNAELFSLMNFDSNISVDISQYVRDIHLDQNDPSKVSTETTASA</sequence>
<organism evidence="1 2">
    <name type="scientific">Rhabditophanes sp. KR3021</name>
    <dbReference type="NCBI Taxonomy" id="114890"/>
    <lineage>
        <taxon>Eukaryota</taxon>
        <taxon>Metazoa</taxon>
        <taxon>Ecdysozoa</taxon>
        <taxon>Nematoda</taxon>
        <taxon>Chromadorea</taxon>
        <taxon>Rhabditida</taxon>
        <taxon>Tylenchina</taxon>
        <taxon>Panagrolaimomorpha</taxon>
        <taxon>Strongyloidoidea</taxon>
        <taxon>Alloionematidae</taxon>
        <taxon>Rhabditophanes</taxon>
    </lineage>
</organism>
<dbReference type="Proteomes" id="UP000095286">
    <property type="component" value="Unplaced"/>
</dbReference>
<evidence type="ECO:0000313" key="2">
    <source>
        <dbReference type="WBParaSite" id="RSKR_0000863500.1"/>
    </source>
</evidence>
<evidence type="ECO:0000313" key="1">
    <source>
        <dbReference type="Proteomes" id="UP000095286"/>
    </source>
</evidence>
<name>A0AC35U879_9BILA</name>
<dbReference type="WBParaSite" id="RSKR_0000863500.1">
    <property type="protein sequence ID" value="RSKR_0000863500.1"/>
    <property type="gene ID" value="RSKR_0000863500"/>
</dbReference>
<reference evidence="2" key="1">
    <citation type="submission" date="2016-11" db="UniProtKB">
        <authorList>
            <consortium name="WormBaseParasite"/>
        </authorList>
    </citation>
    <scope>IDENTIFICATION</scope>
    <source>
        <strain evidence="2">KR3021</strain>
    </source>
</reference>